<feature type="binding site" evidence="6">
    <location>
        <position position="93"/>
    </location>
    <ligand>
        <name>a divalent metal cation</name>
        <dbReference type="ChEBI" id="CHEBI:60240"/>
        <label>1</label>
    </ligand>
</feature>
<dbReference type="InterPro" id="IPR036005">
    <property type="entry name" value="Creatinase/aminopeptidase-like"/>
</dbReference>
<keyword evidence="2 6" id="KW-0031">Aminopeptidase</keyword>
<feature type="binding site" evidence="6">
    <location>
        <position position="76"/>
    </location>
    <ligand>
        <name>substrate</name>
    </ligand>
</feature>
<sequence>MKSNYKESFEQIKLAGNLAAETLDEVTSYIKPGVTTKEIDKICYEFIKDNGGYSAPLFYRGFPKSCCTSVNHVVCHGIPTNKYLKEGDIVNVDVTAIINEWHGDTSRMFFVGDVSVKSKNLVSVTYNSMMKAIGKVKDGVHLGDIGETIQTYAEENGFSVVRDYCGHSIGKTFHGPPNILHYGKKGEGIKLKTGMIFTVEPMINEGIYNTKLLNDGWTAVTKDKSLSAQFEHTVGVTENGFEIFTKSKKKYEQPPYLI</sequence>
<dbReference type="EMBL" id="KT997797">
    <property type="protein sequence ID" value="ANO58093.1"/>
    <property type="molecule type" value="Genomic_DNA"/>
</dbReference>
<dbReference type="AlphaFoldDB" id="A0A1B0Z1M5"/>
<comment type="subunit">
    <text evidence="6">Monomer.</text>
</comment>
<feature type="binding site" evidence="6">
    <location>
        <position position="167"/>
    </location>
    <ligand>
        <name>a divalent metal cation</name>
        <dbReference type="ChEBI" id="CHEBI:60240"/>
        <label>2</label>
        <note>catalytic</note>
    </ligand>
</feature>
<name>A0A1B0Z1M5_9PROT</name>
<dbReference type="CDD" id="cd01086">
    <property type="entry name" value="MetAP1"/>
    <property type="match status" value="1"/>
</dbReference>
<dbReference type="InterPro" id="IPR002467">
    <property type="entry name" value="Pept_M24A_MAP1"/>
</dbReference>
<reference evidence="9" key="1">
    <citation type="submission" date="2015-11" db="EMBL/GenBank/DDBJ databases">
        <title>Genomes of Abundant and Widespread Viruses from the Deep Ocean.</title>
        <authorList>
            <person name="Mizuno C.M."/>
            <person name="Ghai R."/>
            <person name="Saghai A."/>
            <person name="Lopez-Garcia P."/>
            <person name="Rodriguez-Valera F."/>
        </authorList>
    </citation>
    <scope>NUCLEOTIDE SEQUENCE</scope>
</reference>
<dbReference type="InterPro" id="IPR001714">
    <property type="entry name" value="Pept_M24_MAP"/>
</dbReference>
<accession>A0A1B0Z1M5</accession>
<comment type="catalytic activity">
    <reaction evidence="6 7">
        <text>Release of N-terminal amino acids, preferentially methionine, from peptides and arylamides.</text>
        <dbReference type="EC" id="3.4.11.18"/>
    </reaction>
</comment>
<dbReference type="HAMAP" id="MF_01974">
    <property type="entry name" value="MetAP_1"/>
    <property type="match status" value="1"/>
</dbReference>
<gene>
    <name evidence="6" type="primary">map</name>
</gene>
<feature type="binding site" evidence="6">
    <location>
        <position position="104"/>
    </location>
    <ligand>
        <name>a divalent metal cation</name>
        <dbReference type="ChEBI" id="CHEBI:60240"/>
        <label>1</label>
    </ligand>
</feature>
<organism evidence="9">
    <name type="scientific">uncultured Alphaproteobacteria bacterium</name>
    <dbReference type="NCBI Taxonomy" id="91750"/>
    <lineage>
        <taxon>Bacteria</taxon>
        <taxon>Pseudomonadati</taxon>
        <taxon>Pseudomonadota</taxon>
        <taxon>Alphaproteobacteria</taxon>
        <taxon>environmental samples</taxon>
    </lineage>
</organism>
<keyword evidence="5 6" id="KW-0378">Hydrolase</keyword>
<dbReference type="Gene3D" id="3.90.230.10">
    <property type="entry name" value="Creatinase/methionine aminopeptidase superfamily"/>
    <property type="match status" value="1"/>
</dbReference>
<comment type="similarity">
    <text evidence="6">Belongs to the peptidase M24A family. Methionine aminopeptidase type 1 subfamily.</text>
</comment>
<comment type="function">
    <text evidence="1 6">Removes the N-terminal methionine from nascent proteins. The N-terminal methionine is often cleaved when the second residue in the primary sequence is small and uncharged (Met-Ala-, Cys, Gly, Pro, Ser, Thr, or Val). Requires deformylation of the N(alpha)-formylated initiator methionine before it can be hydrolyzed.</text>
</comment>
<feature type="binding site" evidence="6">
    <location>
        <position position="231"/>
    </location>
    <ligand>
        <name>a divalent metal cation</name>
        <dbReference type="ChEBI" id="CHEBI:60240"/>
        <label>1</label>
    </ligand>
</feature>
<feature type="domain" description="Peptidase M24" evidence="8">
    <location>
        <begin position="10"/>
        <end position="238"/>
    </location>
</feature>
<feature type="binding site" evidence="6">
    <location>
        <position position="174"/>
    </location>
    <ligand>
        <name>substrate</name>
    </ligand>
</feature>
<evidence type="ECO:0000259" key="8">
    <source>
        <dbReference type="Pfam" id="PF00557"/>
    </source>
</evidence>
<protein>
    <recommendedName>
        <fullName evidence="6 7">Methionine aminopeptidase</fullName>
        <shortName evidence="6">MAP</shortName>
        <shortName evidence="6">MetAP</shortName>
        <ecNumber evidence="6 7">3.4.11.18</ecNumber>
    </recommendedName>
    <alternativeName>
        <fullName evidence="6">Peptidase M</fullName>
    </alternativeName>
</protein>
<feature type="binding site" evidence="6">
    <location>
        <position position="231"/>
    </location>
    <ligand>
        <name>a divalent metal cation</name>
        <dbReference type="ChEBI" id="CHEBI:60240"/>
        <label>2</label>
        <note>catalytic</note>
    </ligand>
</feature>
<dbReference type="GO" id="GO:0046872">
    <property type="term" value="F:metal ion binding"/>
    <property type="evidence" value="ECO:0007669"/>
    <property type="project" value="UniProtKB-UniRule"/>
</dbReference>
<evidence type="ECO:0000256" key="5">
    <source>
        <dbReference type="ARBA" id="ARBA00022801"/>
    </source>
</evidence>
<evidence type="ECO:0000256" key="7">
    <source>
        <dbReference type="RuleBase" id="RU003653"/>
    </source>
</evidence>
<evidence type="ECO:0000256" key="1">
    <source>
        <dbReference type="ARBA" id="ARBA00002521"/>
    </source>
</evidence>
<evidence type="ECO:0000256" key="6">
    <source>
        <dbReference type="HAMAP-Rule" id="MF_01974"/>
    </source>
</evidence>
<dbReference type="InterPro" id="IPR000994">
    <property type="entry name" value="Pept_M24"/>
</dbReference>
<keyword evidence="4 6" id="KW-0479">Metal-binding</keyword>
<dbReference type="EC" id="3.4.11.18" evidence="6 7"/>
<dbReference type="GO" id="GO:0005829">
    <property type="term" value="C:cytosol"/>
    <property type="evidence" value="ECO:0007669"/>
    <property type="project" value="TreeGrafter"/>
</dbReference>
<keyword evidence="3 6" id="KW-0645">Protease</keyword>
<evidence type="ECO:0000256" key="3">
    <source>
        <dbReference type="ARBA" id="ARBA00022670"/>
    </source>
</evidence>
<dbReference type="PANTHER" id="PTHR43330">
    <property type="entry name" value="METHIONINE AMINOPEPTIDASE"/>
    <property type="match status" value="1"/>
</dbReference>
<dbReference type="Pfam" id="PF00557">
    <property type="entry name" value="Peptidase_M24"/>
    <property type="match status" value="1"/>
</dbReference>
<feature type="binding site" evidence="6">
    <location>
        <position position="200"/>
    </location>
    <ligand>
        <name>a divalent metal cation</name>
        <dbReference type="ChEBI" id="CHEBI:60240"/>
        <label>2</label>
        <note>catalytic</note>
    </ligand>
</feature>
<proteinExistence type="inferred from homology"/>
<dbReference type="PANTHER" id="PTHR43330:SF27">
    <property type="entry name" value="METHIONINE AMINOPEPTIDASE"/>
    <property type="match status" value="1"/>
</dbReference>
<comment type="cofactor">
    <cofactor evidence="6">
        <name>Co(2+)</name>
        <dbReference type="ChEBI" id="CHEBI:48828"/>
    </cofactor>
    <cofactor evidence="6">
        <name>Zn(2+)</name>
        <dbReference type="ChEBI" id="CHEBI:29105"/>
    </cofactor>
    <cofactor evidence="6">
        <name>Mn(2+)</name>
        <dbReference type="ChEBI" id="CHEBI:29035"/>
    </cofactor>
    <cofactor evidence="6">
        <name>Fe(2+)</name>
        <dbReference type="ChEBI" id="CHEBI:29033"/>
    </cofactor>
    <text evidence="6">Binds 2 divalent metal cations per subunit. Has a high-affinity and a low affinity metal-binding site. The true nature of the physiological cofactor is under debate. The enzyme is active with cobalt, zinc, manganese or divalent iron ions. Most likely, methionine aminopeptidases function as mononuclear Fe(2+)-metalloproteases under physiological conditions, and the catalytically relevant metal-binding site has been assigned to the histidine-containing high-affinity site.</text>
</comment>
<dbReference type="GO" id="GO:0070006">
    <property type="term" value="F:metalloaminopeptidase activity"/>
    <property type="evidence" value="ECO:0007669"/>
    <property type="project" value="UniProtKB-UniRule"/>
</dbReference>
<evidence type="ECO:0000256" key="4">
    <source>
        <dbReference type="ARBA" id="ARBA00022723"/>
    </source>
</evidence>
<dbReference type="GO" id="GO:0006508">
    <property type="term" value="P:proteolysis"/>
    <property type="evidence" value="ECO:0007669"/>
    <property type="project" value="UniProtKB-KW"/>
</dbReference>
<evidence type="ECO:0000256" key="2">
    <source>
        <dbReference type="ARBA" id="ARBA00022438"/>
    </source>
</evidence>
<dbReference type="GO" id="GO:0004239">
    <property type="term" value="F:initiator methionyl aminopeptidase activity"/>
    <property type="evidence" value="ECO:0007669"/>
    <property type="project" value="UniProtKB-UniRule"/>
</dbReference>
<dbReference type="PRINTS" id="PR00599">
    <property type="entry name" value="MAPEPTIDASE"/>
</dbReference>
<feature type="binding site" evidence="6">
    <location>
        <position position="104"/>
    </location>
    <ligand>
        <name>a divalent metal cation</name>
        <dbReference type="ChEBI" id="CHEBI:60240"/>
        <label>2</label>
        <note>catalytic</note>
    </ligand>
</feature>
<evidence type="ECO:0000313" key="9">
    <source>
        <dbReference type="EMBL" id="ANO58093.1"/>
    </source>
</evidence>
<dbReference type="SUPFAM" id="SSF55920">
    <property type="entry name" value="Creatinase/aminopeptidase"/>
    <property type="match status" value="1"/>
</dbReference>
<dbReference type="NCBIfam" id="TIGR00500">
    <property type="entry name" value="met_pdase_I"/>
    <property type="match status" value="1"/>
</dbReference>